<evidence type="ECO:0000313" key="6">
    <source>
        <dbReference type="Proteomes" id="UP000621799"/>
    </source>
</evidence>
<keyword evidence="2" id="KW-0560">Oxidoreductase</keyword>
<feature type="domain" description="Gfo/Idh/MocA-like oxidoreductase N-terminal" evidence="3">
    <location>
        <begin position="5"/>
        <end position="123"/>
    </location>
</feature>
<evidence type="ECO:0000259" key="3">
    <source>
        <dbReference type="Pfam" id="PF01408"/>
    </source>
</evidence>
<organism evidence="5 6">
    <name type="scientific">Zarconia navalis LEGE 11467</name>
    <dbReference type="NCBI Taxonomy" id="1828826"/>
    <lineage>
        <taxon>Bacteria</taxon>
        <taxon>Bacillati</taxon>
        <taxon>Cyanobacteriota</taxon>
        <taxon>Cyanophyceae</taxon>
        <taxon>Oscillatoriophycideae</taxon>
        <taxon>Oscillatoriales</taxon>
        <taxon>Oscillatoriales incertae sedis</taxon>
        <taxon>Zarconia</taxon>
        <taxon>Zarconia navalis</taxon>
    </lineage>
</organism>
<dbReference type="EMBL" id="JADEXN010000070">
    <property type="protein sequence ID" value="MBE9040276.1"/>
    <property type="molecule type" value="Genomic_DNA"/>
</dbReference>
<dbReference type="GO" id="GO:0000166">
    <property type="term" value="F:nucleotide binding"/>
    <property type="evidence" value="ECO:0007669"/>
    <property type="project" value="InterPro"/>
</dbReference>
<sequence>MTENIKVGVIGTGFGQKVHIPGLQAHHRTQVVAVYHRDLAKAREIAESHQIPQACGTIEELVNLPDLDAVTIATPPFLHYEMAKTVLAAGKHLLLEKPTTLTATQAKKLYHLAAENGVVATMDFEYRFVPPWQRLAELMGEGYVGKPRLITIDWLMSSRANPDRPWNWYAQKEKGGGALGALGSHTFDYIAWLFGSARRLSAKLATSILERPDPAQGGKLKPVDADDTCFATLELTDGTPVQVSITSVAANGRGHWVEVYGDKGTLVLGSENQKDYVHGFKLWGSQGGEPMQELSIPDRLEFPHAYPDGRLAPFLRVVDGWVQGIDRGEALTPSLRDGVYSQLLMDLTHESNEKECWVDVPELDVFLET</sequence>
<dbReference type="InterPro" id="IPR050463">
    <property type="entry name" value="Gfo/Idh/MocA_oxidrdct_glycsds"/>
</dbReference>
<dbReference type="Gene3D" id="3.30.360.10">
    <property type="entry name" value="Dihydrodipicolinate Reductase, domain 2"/>
    <property type="match status" value="1"/>
</dbReference>
<accession>A0A928VXW5</accession>
<proteinExistence type="inferred from homology"/>
<evidence type="ECO:0000256" key="1">
    <source>
        <dbReference type="ARBA" id="ARBA00010928"/>
    </source>
</evidence>
<dbReference type="Pfam" id="PF02894">
    <property type="entry name" value="GFO_IDH_MocA_C"/>
    <property type="match status" value="1"/>
</dbReference>
<dbReference type="InterPro" id="IPR000683">
    <property type="entry name" value="Gfo/Idh/MocA-like_OxRdtase_N"/>
</dbReference>
<dbReference type="Pfam" id="PF01408">
    <property type="entry name" value="GFO_IDH_MocA"/>
    <property type="match status" value="1"/>
</dbReference>
<dbReference type="InterPro" id="IPR036291">
    <property type="entry name" value="NAD(P)-bd_dom_sf"/>
</dbReference>
<dbReference type="RefSeq" id="WP_264320530.1">
    <property type="nucleotide sequence ID" value="NZ_JADEXN010000070.1"/>
</dbReference>
<gene>
    <name evidence="5" type="ORF">IQ235_05655</name>
</gene>
<reference evidence="5" key="1">
    <citation type="submission" date="2020-10" db="EMBL/GenBank/DDBJ databases">
        <authorList>
            <person name="Castelo-Branco R."/>
            <person name="Eusebio N."/>
            <person name="Adriana R."/>
            <person name="Vieira A."/>
            <person name="Brugerolle De Fraissinette N."/>
            <person name="Rezende De Castro R."/>
            <person name="Schneider M.P."/>
            <person name="Vasconcelos V."/>
            <person name="Leao P.N."/>
        </authorList>
    </citation>
    <scope>NUCLEOTIDE SEQUENCE</scope>
    <source>
        <strain evidence="5">LEGE 11467</strain>
    </source>
</reference>
<dbReference type="PANTHER" id="PTHR43818">
    <property type="entry name" value="BCDNA.GH03377"/>
    <property type="match status" value="1"/>
</dbReference>
<comment type="similarity">
    <text evidence="1">Belongs to the Gfo/Idh/MocA family.</text>
</comment>
<keyword evidence="6" id="KW-1185">Reference proteome</keyword>
<dbReference type="Proteomes" id="UP000621799">
    <property type="component" value="Unassembled WGS sequence"/>
</dbReference>
<evidence type="ECO:0000259" key="4">
    <source>
        <dbReference type="Pfam" id="PF02894"/>
    </source>
</evidence>
<name>A0A928VXW5_9CYAN</name>
<dbReference type="SUPFAM" id="SSF51735">
    <property type="entry name" value="NAD(P)-binding Rossmann-fold domains"/>
    <property type="match status" value="1"/>
</dbReference>
<comment type="caution">
    <text evidence="5">The sequence shown here is derived from an EMBL/GenBank/DDBJ whole genome shotgun (WGS) entry which is preliminary data.</text>
</comment>
<dbReference type="SUPFAM" id="SSF55347">
    <property type="entry name" value="Glyceraldehyde-3-phosphate dehydrogenase-like, C-terminal domain"/>
    <property type="match status" value="1"/>
</dbReference>
<dbReference type="InterPro" id="IPR004104">
    <property type="entry name" value="Gfo/Idh/MocA-like_OxRdtase_C"/>
</dbReference>
<evidence type="ECO:0000256" key="2">
    <source>
        <dbReference type="ARBA" id="ARBA00023002"/>
    </source>
</evidence>
<dbReference type="GO" id="GO:0016491">
    <property type="term" value="F:oxidoreductase activity"/>
    <property type="evidence" value="ECO:0007669"/>
    <property type="project" value="UniProtKB-KW"/>
</dbReference>
<evidence type="ECO:0000313" key="5">
    <source>
        <dbReference type="EMBL" id="MBE9040276.1"/>
    </source>
</evidence>
<dbReference type="PANTHER" id="PTHR43818:SF11">
    <property type="entry name" value="BCDNA.GH03377"/>
    <property type="match status" value="1"/>
</dbReference>
<dbReference type="Gene3D" id="3.40.50.720">
    <property type="entry name" value="NAD(P)-binding Rossmann-like Domain"/>
    <property type="match status" value="1"/>
</dbReference>
<dbReference type="AlphaFoldDB" id="A0A928VXW5"/>
<feature type="domain" description="Gfo/Idh/MocA-like oxidoreductase C-terminal" evidence="4">
    <location>
        <begin position="137"/>
        <end position="360"/>
    </location>
</feature>
<protein>
    <submittedName>
        <fullName evidence="5">Gfo/Idh/MocA family oxidoreductase</fullName>
    </submittedName>
</protein>